<dbReference type="Pfam" id="PF06067">
    <property type="entry name" value="DUF932"/>
    <property type="match status" value="1"/>
</dbReference>
<dbReference type="OrthoDB" id="5141542at2"/>
<name>A0A3E0GV75_9PSEU</name>
<proteinExistence type="predicted"/>
<dbReference type="Proteomes" id="UP000256269">
    <property type="component" value="Unassembled WGS sequence"/>
</dbReference>
<reference evidence="1 2" key="1">
    <citation type="submission" date="2018-08" db="EMBL/GenBank/DDBJ databases">
        <title>Genomic Encyclopedia of Archaeal and Bacterial Type Strains, Phase II (KMG-II): from individual species to whole genera.</title>
        <authorList>
            <person name="Goeker M."/>
        </authorList>
    </citation>
    <scope>NUCLEOTIDE SEQUENCE [LARGE SCALE GENOMIC DNA]</scope>
    <source>
        <strain evidence="1 2">DSM 45791</strain>
    </source>
</reference>
<sequence length="329" mass="36673">MSKETSAWLNQNVLIGFTAKRGKAWHYRASDQGTEPNHYPAEIPVADVKRRLFNWIAEPEPIIVRGKVVPNQIAVTASDNDDVLGIHRAGYGIHQYQDWLVDRVSFMIDDGLQIGSAGLLRGRSQAWVSIEVPDTTTTPEGVQFRPNLIACTSHDGSLKTRYKRVVTNVVCDNTMAVGLSEIGQEIAYRHGKKDSFNLISAREALAIVHTTSDEFAAQVAALCRTEVSDTAWRAFLDAHVPITDTKQGRALAERKRADLTRLWVSDHRVSPWQGTAWGVVQAVNTHEHHYKTVRNVSRPERNMARVVDDSVRKLDDATITALHRVLAAA</sequence>
<dbReference type="InterPro" id="IPR026325">
    <property type="entry name" value="DUF932"/>
</dbReference>
<comment type="caution">
    <text evidence="1">The sequence shown here is derived from an EMBL/GenBank/DDBJ whole genome shotgun (WGS) entry which is preliminary data.</text>
</comment>
<dbReference type="InterPro" id="IPR017686">
    <property type="entry name" value="Phg/plasmid-like_prot"/>
</dbReference>
<organism evidence="1 2">
    <name type="scientific">Kutzneria buriramensis</name>
    <dbReference type="NCBI Taxonomy" id="1045776"/>
    <lineage>
        <taxon>Bacteria</taxon>
        <taxon>Bacillati</taxon>
        <taxon>Actinomycetota</taxon>
        <taxon>Actinomycetes</taxon>
        <taxon>Pseudonocardiales</taxon>
        <taxon>Pseudonocardiaceae</taxon>
        <taxon>Kutzneria</taxon>
    </lineage>
</organism>
<evidence type="ECO:0000313" key="1">
    <source>
        <dbReference type="EMBL" id="REH28648.1"/>
    </source>
</evidence>
<protein>
    <submittedName>
        <fullName evidence="1">Phage/plasmid-like protein (TIGR03299 family)</fullName>
    </submittedName>
</protein>
<keyword evidence="2" id="KW-1185">Reference proteome</keyword>
<dbReference type="RefSeq" id="WP_116181428.1">
    <property type="nucleotide sequence ID" value="NZ_CP144375.1"/>
</dbReference>
<dbReference type="EMBL" id="QUNO01000026">
    <property type="protein sequence ID" value="REH28648.1"/>
    <property type="molecule type" value="Genomic_DNA"/>
</dbReference>
<dbReference type="NCBIfam" id="TIGR03299">
    <property type="entry name" value="LGT_TIGR03299"/>
    <property type="match status" value="1"/>
</dbReference>
<dbReference type="AlphaFoldDB" id="A0A3E0GV75"/>
<evidence type="ECO:0000313" key="2">
    <source>
        <dbReference type="Proteomes" id="UP000256269"/>
    </source>
</evidence>
<gene>
    <name evidence="1" type="ORF">BCF44_12690</name>
</gene>
<accession>A0A3E0GV75</accession>